<dbReference type="AlphaFoldDB" id="A0A060T293"/>
<reference evidence="2" key="1">
    <citation type="submission" date="2014-02" db="EMBL/GenBank/DDBJ databases">
        <authorList>
            <person name="Genoscope - CEA"/>
        </authorList>
    </citation>
    <scope>NUCLEOTIDE SEQUENCE</scope>
    <source>
        <strain evidence="2">LS3</strain>
    </source>
</reference>
<dbReference type="EMBL" id="HG937693">
    <property type="protein sequence ID" value="CDP34924.1"/>
    <property type="molecule type" value="Genomic_DNA"/>
</dbReference>
<reference evidence="2" key="2">
    <citation type="submission" date="2014-06" db="EMBL/GenBank/DDBJ databases">
        <title>The complete genome of Blastobotrys (Arxula) adeninivorans LS3 - a yeast of biotechnological interest.</title>
        <authorList>
            <person name="Kunze G."/>
            <person name="Gaillardin C."/>
            <person name="Czernicka M."/>
            <person name="Durrens P."/>
            <person name="Martin T."/>
            <person name="Boer E."/>
            <person name="Gabaldon T."/>
            <person name="Cruz J."/>
            <person name="Talla E."/>
            <person name="Marck C."/>
            <person name="Goffeau A."/>
            <person name="Barbe V."/>
            <person name="Baret P."/>
            <person name="Baronian K."/>
            <person name="Beier S."/>
            <person name="Bleykasten C."/>
            <person name="Bode R."/>
            <person name="Casaregola S."/>
            <person name="Despons L."/>
            <person name="Fairhead C."/>
            <person name="Giersberg M."/>
            <person name="Gierski P."/>
            <person name="Hahnel U."/>
            <person name="Hartmann A."/>
            <person name="Jankowska D."/>
            <person name="Jubin C."/>
            <person name="Jung P."/>
            <person name="Lafontaine I."/>
            <person name="Leh-Louis V."/>
            <person name="Lemaire M."/>
            <person name="Marcet-Houben M."/>
            <person name="Mascher M."/>
            <person name="Morel G."/>
            <person name="Richard G.-F."/>
            <person name="Riechen J."/>
            <person name="Sacerdot C."/>
            <person name="Sarkar A."/>
            <person name="Savel G."/>
            <person name="Schacherer J."/>
            <person name="Sherman D."/>
            <person name="Straub M.-L."/>
            <person name="Stein N."/>
            <person name="Thierry A."/>
            <person name="Trautwein-Schult A."/>
            <person name="Westhof E."/>
            <person name="Worch S."/>
            <person name="Dujon B."/>
            <person name="Souciet J.-L."/>
            <person name="Wincker P."/>
            <person name="Scholz U."/>
            <person name="Neuveglise N."/>
        </authorList>
    </citation>
    <scope>NUCLEOTIDE SEQUENCE</scope>
    <source>
        <strain evidence="2">LS3</strain>
    </source>
</reference>
<feature type="region of interest" description="Disordered" evidence="1">
    <location>
        <begin position="103"/>
        <end position="150"/>
    </location>
</feature>
<gene>
    <name evidence="2" type="ORF">GNLVRS02_ARAD1C23584g</name>
</gene>
<feature type="compositionally biased region" description="Low complexity" evidence="1">
    <location>
        <begin position="107"/>
        <end position="120"/>
    </location>
</feature>
<feature type="region of interest" description="Disordered" evidence="1">
    <location>
        <begin position="207"/>
        <end position="236"/>
    </location>
</feature>
<evidence type="ECO:0000256" key="1">
    <source>
        <dbReference type="SAM" id="MobiDB-lite"/>
    </source>
</evidence>
<accession>A0A060T293</accession>
<protein>
    <submittedName>
        <fullName evidence="2">ARAD1C23584p</fullName>
    </submittedName>
</protein>
<feature type="region of interest" description="Disordered" evidence="1">
    <location>
        <begin position="57"/>
        <end position="86"/>
    </location>
</feature>
<proteinExistence type="predicted"/>
<organism evidence="2">
    <name type="scientific">Blastobotrys adeninivorans</name>
    <name type="common">Yeast</name>
    <name type="synonym">Arxula adeninivorans</name>
    <dbReference type="NCBI Taxonomy" id="409370"/>
    <lineage>
        <taxon>Eukaryota</taxon>
        <taxon>Fungi</taxon>
        <taxon>Dikarya</taxon>
        <taxon>Ascomycota</taxon>
        <taxon>Saccharomycotina</taxon>
        <taxon>Dipodascomycetes</taxon>
        <taxon>Dipodascales</taxon>
        <taxon>Trichomonascaceae</taxon>
        <taxon>Blastobotrys</taxon>
    </lineage>
</organism>
<sequence>MALQLGPYDFDERRGGILGPLCYVDSMNPVTSYNSSSTMVSAIPPASYMVPQGQESYNFASSSSSSSSSSSQSASHQTMVDHSFGLGPVPGVSPEYMALGYMPSPPSLSGSSTRSSTGSTIDGNEGTPPTVLQDASPPVEPFDTLGLTPSMDMTVNSTAIDSRIPMEAMNPCSDPSINQPVNHAPTLPIVNPIDQPTVDGRAIHSSINDSCAAPAPTTSTNEPSTPQSGDGDLDFNGRKHRRWKNRKYKCSHCDLSFLDADLDLYAQHVEHVEKNTENGILLTRRKYKCAHPSCPWHKIGFLRKLEAQKHFVRKHGVPQFECRFWVPEGEKFPGCGVCTTRWHADSGNRSRHEHAIHANGLKMLEANSPSANSKRK</sequence>
<name>A0A060T293_BLAAD</name>
<evidence type="ECO:0000313" key="2">
    <source>
        <dbReference type="EMBL" id="CDP34924.1"/>
    </source>
</evidence>
<feature type="compositionally biased region" description="Polar residues" evidence="1">
    <location>
        <begin position="216"/>
        <end position="228"/>
    </location>
</feature>
<feature type="compositionally biased region" description="Low complexity" evidence="1">
    <location>
        <begin position="60"/>
        <end position="75"/>
    </location>
</feature>